<dbReference type="InterPro" id="IPR039378">
    <property type="entry name" value="RNase_T2_prok"/>
</dbReference>
<dbReference type="InterPro" id="IPR018188">
    <property type="entry name" value="RNase_T2_His_AS_1"/>
</dbReference>
<dbReference type="GO" id="GO:0033897">
    <property type="term" value="F:ribonuclease T2 activity"/>
    <property type="evidence" value="ECO:0007669"/>
    <property type="project" value="InterPro"/>
</dbReference>
<dbReference type="AlphaFoldDB" id="A0A502FY28"/>
<evidence type="ECO:0000256" key="1">
    <source>
        <dbReference type="ARBA" id="ARBA00007469"/>
    </source>
</evidence>
<dbReference type="OrthoDB" id="4720638at2"/>
<dbReference type="RefSeq" id="WP_140849300.1">
    <property type="nucleotide sequence ID" value="NZ_RCZC01000002.1"/>
</dbReference>
<dbReference type="GO" id="GO:0003723">
    <property type="term" value="F:RNA binding"/>
    <property type="evidence" value="ECO:0007669"/>
    <property type="project" value="InterPro"/>
</dbReference>
<comment type="caution">
    <text evidence="4">The sequence shown here is derived from an EMBL/GenBank/DDBJ whole genome shotgun (WGS) entry which is preliminary data.</text>
</comment>
<name>A0A502FY28_9SPHN</name>
<gene>
    <name evidence="4" type="ORF">EAH76_06450</name>
</gene>
<dbReference type="InterPro" id="IPR033130">
    <property type="entry name" value="RNase_T2_His_AS_2"/>
</dbReference>
<protein>
    <submittedName>
        <fullName evidence="4">Ribonuclease T</fullName>
    </submittedName>
</protein>
<dbReference type="EMBL" id="RCZC01000002">
    <property type="protein sequence ID" value="TPG54311.1"/>
    <property type="molecule type" value="Genomic_DNA"/>
</dbReference>
<keyword evidence="5" id="KW-1185">Reference proteome</keyword>
<evidence type="ECO:0000313" key="5">
    <source>
        <dbReference type="Proteomes" id="UP000319931"/>
    </source>
</evidence>
<comment type="similarity">
    <text evidence="1 2">Belongs to the RNase T2 family.</text>
</comment>
<dbReference type="Gene3D" id="3.90.730.10">
    <property type="entry name" value="Ribonuclease T2-like"/>
    <property type="match status" value="1"/>
</dbReference>
<proteinExistence type="inferred from homology"/>
<evidence type="ECO:0000256" key="2">
    <source>
        <dbReference type="RuleBase" id="RU004328"/>
    </source>
</evidence>
<sequence>MKLLSKAIVVASLALPGVVNAQALQCSVPASLPSPHPDVASASQPQRVRPITGYTLALTWAPEYCHSKANDPAKSFECGGGNRFGFTLHGLWPDGVGQEWPQYCTATPILPPELIKRHVCATPSPQFLQHEWSKHGTCMGITPDAYFARSNGLYGKLRYPDMDRLSRRPLTAGQLAAAFATANPGVPASAVRVTANKKGWLDELWLCLDTRFAYTRCVAGSGGLADADSVKVWRGRRY</sequence>
<dbReference type="InterPro" id="IPR036430">
    <property type="entry name" value="RNase_T2-like_sf"/>
</dbReference>
<evidence type="ECO:0000313" key="4">
    <source>
        <dbReference type="EMBL" id="TPG54311.1"/>
    </source>
</evidence>
<dbReference type="PROSITE" id="PS00531">
    <property type="entry name" value="RNASE_T2_2"/>
    <property type="match status" value="1"/>
</dbReference>
<accession>A0A502FY28</accession>
<dbReference type="Pfam" id="PF00445">
    <property type="entry name" value="Ribonuclease_T2"/>
    <property type="match status" value="1"/>
</dbReference>
<keyword evidence="3" id="KW-0732">Signal</keyword>
<dbReference type="InterPro" id="IPR001568">
    <property type="entry name" value="RNase_T2-like"/>
</dbReference>
<feature type="signal peptide" evidence="3">
    <location>
        <begin position="1"/>
        <end position="21"/>
    </location>
</feature>
<dbReference type="PROSITE" id="PS00530">
    <property type="entry name" value="RNASE_T2_1"/>
    <property type="match status" value="1"/>
</dbReference>
<organism evidence="4 5">
    <name type="scientific">Sphingomonas glacialis</name>
    <dbReference type="NCBI Taxonomy" id="658225"/>
    <lineage>
        <taxon>Bacteria</taxon>
        <taxon>Pseudomonadati</taxon>
        <taxon>Pseudomonadota</taxon>
        <taxon>Alphaproteobacteria</taxon>
        <taxon>Sphingomonadales</taxon>
        <taxon>Sphingomonadaceae</taxon>
        <taxon>Sphingomonas</taxon>
    </lineage>
</organism>
<evidence type="ECO:0000256" key="3">
    <source>
        <dbReference type="SAM" id="SignalP"/>
    </source>
</evidence>
<feature type="chain" id="PRO_5021422217" evidence="3">
    <location>
        <begin position="22"/>
        <end position="238"/>
    </location>
</feature>
<dbReference type="SUPFAM" id="SSF55895">
    <property type="entry name" value="Ribonuclease Rh-like"/>
    <property type="match status" value="1"/>
</dbReference>
<reference evidence="4 5" key="1">
    <citation type="journal article" date="2019" name="Environ. Microbiol.">
        <title>Species interactions and distinct microbial communities in high Arctic permafrost affected cryosols are associated with the CH4 and CO2 gas fluxes.</title>
        <authorList>
            <person name="Altshuler I."/>
            <person name="Hamel J."/>
            <person name="Turney S."/>
            <person name="Magnuson E."/>
            <person name="Levesque R."/>
            <person name="Greer C."/>
            <person name="Whyte L.G."/>
        </authorList>
    </citation>
    <scope>NUCLEOTIDE SEQUENCE [LARGE SCALE GENOMIC DNA]</scope>
    <source>
        <strain evidence="4 5">E6.1</strain>
    </source>
</reference>
<dbReference type="Proteomes" id="UP000319931">
    <property type="component" value="Unassembled WGS sequence"/>
</dbReference>
<dbReference type="PANTHER" id="PTHR11240">
    <property type="entry name" value="RIBONUCLEASE T2"/>
    <property type="match status" value="1"/>
</dbReference>
<dbReference type="PANTHER" id="PTHR11240:SF22">
    <property type="entry name" value="RIBONUCLEASE T2"/>
    <property type="match status" value="1"/>
</dbReference>
<dbReference type="GO" id="GO:0006401">
    <property type="term" value="P:RNA catabolic process"/>
    <property type="evidence" value="ECO:0007669"/>
    <property type="project" value="UniProtKB-ARBA"/>
</dbReference>
<dbReference type="CDD" id="cd01062">
    <property type="entry name" value="RNase_T2_prok"/>
    <property type="match status" value="1"/>
</dbReference>